<comment type="caution">
    <text evidence="1">The sequence shown here is derived from an EMBL/GenBank/DDBJ whole genome shotgun (WGS) entry which is preliminary data.</text>
</comment>
<dbReference type="EMBL" id="QPFP01000010">
    <property type="protein sequence ID" value="TEB34312.1"/>
    <property type="molecule type" value="Genomic_DNA"/>
</dbReference>
<evidence type="ECO:0000313" key="1">
    <source>
        <dbReference type="EMBL" id="TEB34312.1"/>
    </source>
</evidence>
<dbReference type="Proteomes" id="UP000298030">
    <property type="component" value="Unassembled WGS sequence"/>
</dbReference>
<protein>
    <submittedName>
        <fullName evidence="1">Uncharacterized protein</fullName>
    </submittedName>
</protein>
<evidence type="ECO:0000313" key="2">
    <source>
        <dbReference type="Proteomes" id="UP000298030"/>
    </source>
</evidence>
<sequence>MLRRRLPSWDLRSQARRGGATGLGYHSFFYSALEQLELWATREHDVQARLGNGITRSRGFSLALGKGVFSVWMQRWGFGNSRKRNL</sequence>
<organism evidence="1 2">
    <name type="scientific">Coprinellus micaceus</name>
    <name type="common">Glistening ink-cap mushroom</name>
    <name type="synonym">Coprinus micaceus</name>
    <dbReference type="NCBI Taxonomy" id="71717"/>
    <lineage>
        <taxon>Eukaryota</taxon>
        <taxon>Fungi</taxon>
        <taxon>Dikarya</taxon>
        <taxon>Basidiomycota</taxon>
        <taxon>Agaricomycotina</taxon>
        <taxon>Agaricomycetes</taxon>
        <taxon>Agaricomycetidae</taxon>
        <taxon>Agaricales</taxon>
        <taxon>Agaricineae</taxon>
        <taxon>Psathyrellaceae</taxon>
        <taxon>Coprinellus</taxon>
    </lineage>
</organism>
<reference evidence="1 2" key="1">
    <citation type="journal article" date="2019" name="Nat. Ecol. Evol.">
        <title>Megaphylogeny resolves global patterns of mushroom evolution.</title>
        <authorList>
            <person name="Varga T."/>
            <person name="Krizsan K."/>
            <person name="Foldi C."/>
            <person name="Dima B."/>
            <person name="Sanchez-Garcia M."/>
            <person name="Sanchez-Ramirez S."/>
            <person name="Szollosi G.J."/>
            <person name="Szarkandi J.G."/>
            <person name="Papp V."/>
            <person name="Albert L."/>
            <person name="Andreopoulos W."/>
            <person name="Angelini C."/>
            <person name="Antonin V."/>
            <person name="Barry K.W."/>
            <person name="Bougher N.L."/>
            <person name="Buchanan P."/>
            <person name="Buyck B."/>
            <person name="Bense V."/>
            <person name="Catcheside P."/>
            <person name="Chovatia M."/>
            <person name="Cooper J."/>
            <person name="Damon W."/>
            <person name="Desjardin D."/>
            <person name="Finy P."/>
            <person name="Geml J."/>
            <person name="Haridas S."/>
            <person name="Hughes K."/>
            <person name="Justo A."/>
            <person name="Karasinski D."/>
            <person name="Kautmanova I."/>
            <person name="Kiss B."/>
            <person name="Kocsube S."/>
            <person name="Kotiranta H."/>
            <person name="LaButti K.M."/>
            <person name="Lechner B.E."/>
            <person name="Liimatainen K."/>
            <person name="Lipzen A."/>
            <person name="Lukacs Z."/>
            <person name="Mihaltcheva S."/>
            <person name="Morgado L.N."/>
            <person name="Niskanen T."/>
            <person name="Noordeloos M.E."/>
            <person name="Ohm R.A."/>
            <person name="Ortiz-Santana B."/>
            <person name="Ovrebo C."/>
            <person name="Racz N."/>
            <person name="Riley R."/>
            <person name="Savchenko A."/>
            <person name="Shiryaev A."/>
            <person name="Soop K."/>
            <person name="Spirin V."/>
            <person name="Szebenyi C."/>
            <person name="Tomsovsky M."/>
            <person name="Tulloss R.E."/>
            <person name="Uehling J."/>
            <person name="Grigoriev I.V."/>
            <person name="Vagvolgyi C."/>
            <person name="Papp T."/>
            <person name="Martin F.M."/>
            <person name="Miettinen O."/>
            <person name="Hibbett D.S."/>
            <person name="Nagy L.G."/>
        </authorList>
    </citation>
    <scope>NUCLEOTIDE SEQUENCE [LARGE SCALE GENOMIC DNA]</scope>
    <source>
        <strain evidence="1 2">FP101781</strain>
    </source>
</reference>
<accession>A0A4Y7TL95</accession>
<proteinExistence type="predicted"/>
<feature type="non-terminal residue" evidence="1">
    <location>
        <position position="86"/>
    </location>
</feature>
<name>A0A4Y7TL95_COPMI</name>
<gene>
    <name evidence="1" type="ORF">FA13DRAFT_1729825</name>
</gene>
<dbReference type="AlphaFoldDB" id="A0A4Y7TL95"/>
<keyword evidence="2" id="KW-1185">Reference proteome</keyword>